<dbReference type="Pfam" id="PF18036">
    <property type="entry name" value="Ubiquitin_4"/>
    <property type="match status" value="1"/>
</dbReference>
<evidence type="ECO:0000313" key="3">
    <source>
        <dbReference type="Proteomes" id="UP000195402"/>
    </source>
</evidence>
<organism evidence="2 3">
    <name type="scientific">Macleaya cordata</name>
    <name type="common">Five-seeded plume-poppy</name>
    <name type="synonym">Bocconia cordata</name>
    <dbReference type="NCBI Taxonomy" id="56857"/>
    <lineage>
        <taxon>Eukaryota</taxon>
        <taxon>Viridiplantae</taxon>
        <taxon>Streptophyta</taxon>
        <taxon>Embryophyta</taxon>
        <taxon>Tracheophyta</taxon>
        <taxon>Spermatophyta</taxon>
        <taxon>Magnoliopsida</taxon>
        <taxon>Ranunculales</taxon>
        <taxon>Papaveraceae</taxon>
        <taxon>Papaveroideae</taxon>
        <taxon>Macleaya</taxon>
    </lineage>
</organism>
<proteinExistence type="predicted"/>
<dbReference type="EMBL" id="MVGT01001099">
    <property type="protein sequence ID" value="OVA13721.1"/>
    <property type="molecule type" value="Genomic_DNA"/>
</dbReference>
<dbReference type="InterPro" id="IPR040610">
    <property type="entry name" value="SNRNP25_ubiquitin"/>
</dbReference>
<dbReference type="InParanoid" id="A0A200QTD8"/>
<dbReference type="GO" id="GO:0000398">
    <property type="term" value="P:mRNA splicing, via spliceosome"/>
    <property type="evidence" value="ECO:0007669"/>
    <property type="project" value="InterPro"/>
</dbReference>
<sequence length="253" mass="29386">MPSIVDSPRLALLERRRSVSLPFSRINNGFVHLTSPYKKLPTQILIKLSVLKLDGSSFDVQIKRNATVAELKQAVEDVFTLSSKEGHGLISWSHVWGHFCLSYEGQKLINNKDYIQSFRIRDGDQLHFIRHLSVNHNRIKRRSKKQSAACQKNIKGSDVHEEKEETGWVDVNGDIAEVNDGHYYCEDNGNWDLVRHHKFKLTHFLKGWLSHSRLCFADISRSHSQVCPSRFSGKFIRMRSKFTLRRHYRPVGY</sequence>
<feature type="domain" description="SNRNP25 ubiquitin-like" evidence="1">
    <location>
        <begin position="46"/>
        <end position="132"/>
    </location>
</feature>
<dbReference type="SUPFAM" id="SSF54236">
    <property type="entry name" value="Ubiquitin-like"/>
    <property type="match status" value="1"/>
</dbReference>
<protein>
    <recommendedName>
        <fullName evidence="1">SNRNP25 ubiquitin-like domain-containing protein</fullName>
    </recommendedName>
</protein>
<evidence type="ECO:0000313" key="2">
    <source>
        <dbReference type="EMBL" id="OVA13721.1"/>
    </source>
</evidence>
<dbReference type="Gene3D" id="3.10.20.90">
    <property type="entry name" value="Phosphatidylinositol 3-kinase Catalytic Subunit, Chain A, domain 1"/>
    <property type="match status" value="1"/>
</dbReference>
<evidence type="ECO:0000259" key="1">
    <source>
        <dbReference type="Pfam" id="PF18036"/>
    </source>
</evidence>
<dbReference type="Proteomes" id="UP000195402">
    <property type="component" value="Unassembled WGS sequence"/>
</dbReference>
<keyword evidence="3" id="KW-1185">Reference proteome</keyword>
<dbReference type="PANTHER" id="PTHR14942">
    <property type="entry name" value="U11/U12 SMALL NUCLEAR RIBONUCLEOPROTEIN 25 KDA PROTEIN"/>
    <property type="match status" value="1"/>
</dbReference>
<dbReference type="InterPro" id="IPR029071">
    <property type="entry name" value="Ubiquitin-like_domsf"/>
</dbReference>
<dbReference type="OrthoDB" id="72819at2759"/>
<dbReference type="PANTHER" id="PTHR14942:SF9">
    <property type="entry name" value="OS02G0188500 PROTEIN"/>
    <property type="match status" value="1"/>
</dbReference>
<dbReference type="CDD" id="cd17058">
    <property type="entry name" value="Ubl_SNRNP25"/>
    <property type="match status" value="1"/>
</dbReference>
<dbReference type="InterPro" id="IPR039690">
    <property type="entry name" value="SNRNP25"/>
</dbReference>
<dbReference type="AlphaFoldDB" id="A0A200QTD8"/>
<name>A0A200QTD8_MACCD</name>
<dbReference type="OMA" id="SRINNGF"/>
<accession>A0A200QTD8</accession>
<dbReference type="FunCoup" id="A0A200QTD8">
    <property type="interactions" value="375"/>
</dbReference>
<reference evidence="2 3" key="1">
    <citation type="journal article" date="2017" name="Mol. Plant">
        <title>The Genome of Medicinal Plant Macleaya cordata Provides New Insights into Benzylisoquinoline Alkaloids Metabolism.</title>
        <authorList>
            <person name="Liu X."/>
            <person name="Liu Y."/>
            <person name="Huang P."/>
            <person name="Ma Y."/>
            <person name="Qing Z."/>
            <person name="Tang Q."/>
            <person name="Cao H."/>
            <person name="Cheng P."/>
            <person name="Zheng Y."/>
            <person name="Yuan Z."/>
            <person name="Zhou Y."/>
            <person name="Liu J."/>
            <person name="Tang Z."/>
            <person name="Zhuo Y."/>
            <person name="Zhang Y."/>
            <person name="Yu L."/>
            <person name="Huang J."/>
            <person name="Yang P."/>
            <person name="Peng Q."/>
            <person name="Zhang J."/>
            <person name="Jiang W."/>
            <person name="Zhang Z."/>
            <person name="Lin K."/>
            <person name="Ro D.K."/>
            <person name="Chen X."/>
            <person name="Xiong X."/>
            <person name="Shang Y."/>
            <person name="Huang S."/>
            <person name="Zeng J."/>
        </authorList>
    </citation>
    <scope>NUCLEOTIDE SEQUENCE [LARGE SCALE GENOMIC DNA]</scope>
    <source>
        <strain evidence="3">cv. BLH2017</strain>
        <tissue evidence="2">Root</tissue>
    </source>
</reference>
<gene>
    <name evidence="2" type="ORF">BVC80_1765g21</name>
</gene>
<comment type="caution">
    <text evidence="2">The sequence shown here is derived from an EMBL/GenBank/DDBJ whole genome shotgun (WGS) entry which is preliminary data.</text>
</comment>